<comment type="caution">
    <text evidence="3">The sequence shown here is derived from an EMBL/GenBank/DDBJ whole genome shotgun (WGS) entry which is preliminary data.</text>
</comment>
<evidence type="ECO:0000313" key="3">
    <source>
        <dbReference type="EMBL" id="KRM60973.1"/>
    </source>
</evidence>
<dbReference type="InterPro" id="IPR051917">
    <property type="entry name" value="Transposase-Integrase"/>
</dbReference>
<dbReference type="SUPFAM" id="SSF53098">
    <property type="entry name" value="Ribonuclease H-like"/>
    <property type="match status" value="1"/>
</dbReference>
<accession>A0A0R2A229</accession>
<dbReference type="Pfam" id="PF13936">
    <property type="entry name" value="HTH_38"/>
    <property type="match status" value="1"/>
</dbReference>
<keyword evidence="4" id="KW-1185">Reference proteome</keyword>
<dbReference type="NCBIfam" id="NF033563">
    <property type="entry name" value="transpos_IS30"/>
    <property type="match status" value="1"/>
</dbReference>
<dbReference type="PATRIC" id="fig|1423813.3.peg.103"/>
<dbReference type="AlphaFoldDB" id="A0A0R2A229"/>
<dbReference type="Gene3D" id="1.10.10.60">
    <property type="entry name" value="Homeodomain-like"/>
    <property type="match status" value="1"/>
</dbReference>
<protein>
    <submittedName>
        <fullName evidence="3">Integrase core domain-containing protein</fullName>
    </submittedName>
</protein>
<feature type="domain" description="Transposase IS30-like HTH" evidence="2">
    <location>
        <begin position="11"/>
        <end position="54"/>
    </location>
</feature>
<name>A0A0R2A229_9LACO</name>
<proteinExistence type="predicted"/>
<dbReference type="Proteomes" id="UP000051733">
    <property type="component" value="Unassembled WGS sequence"/>
</dbReference>
<dbReference type="GO" id="GO:0005829">
    <property type="term" value="C:cytosol"/>
    <property type="evidence" value="ECO:0007669"/>
    <property type="project" value="TreeGrafter"/>
</dbReference>
<dbReference type="InterPro" id="IPR012337">
    <property type="entry name" value="RNaseH-like_sf"/>
</dbReference>
<evidence type="ECO:0000313" key="4">
    <source>
        <dbReference type="Proteomes" id="UP000051733"/>
    </source>
</evidence>
<keyword evidence="1" id="KW-0233">DNA recombination</keyword>
<dbReference type="InterPro" id="IPR025246">
    <property type="entry name" value="IS30-like_HTH"/>
</dbReference>
<gene>
    <name evidence="3" type="ORF">FC26_GL000099</name>
</gene>
<reference evidence="3 4" key="1">
    <citation type="journal article" date="2015" name="Genome Announc.">
        <title>Expanding the biotechnology potential of lactobacilli through comparative genomics of 213 strains and associated genera.</title>
        <authorList>
            <person name="Sun Z."/>
            <person name="Harris H.M."/>
            <person name="McCann A."/>
            <person name="Guo C."/>
            <person name="Argimon S."/>
            <person name="Zhang W."/>
            <person name="Yang X."/>
            <person name="Jeffery I.B."/>
            <person name="Cooney J.C."/>
            <person name="Kagawa T.F."/>
            <person name="Liu W."/>
            <person name="Song Y."/>
            <person name="Salvetti E."/>
            <person name="Wrobel A."/>
            <person name="Rasinkangas P."/>
            <person name="Parkhill J."/>
            <person name="Rea M.C."/>
            <person name="O'Sullivan O."/>
            <person name="Ritari J."/>
            <person name="Douillard F.P."/>
            <person name="Paul Ross R."/>
            <person name="Yang R."/>
            <person name="Briner A.E."/>
            <person name="Felis G.E."/>
            <person name="de Vos W.M."/>
            <person name="Barrangou R."/>
            <person name="Klaenhammer T.R."/>
            <person name="Caufield P.W."/>
            <person name="Cui Y."/>
            <person name="Zhang H."/>
            <person name="O'Toole P.W."/>
        </authorList>
    </citation>
    <scope>NUCLEOTIDE SEQUENCE [LARGE SCALE GENOMIC DNA]</scope>
    <source>
        <strain evidence="3 4">DSM 20634</strain>
    </source>
</reference>
<dbReference type="EMBL" id="AYYY01000055">
    <property type="protein sequence ID" value="KRM60973.1"/>
    <property type="molecule type" value="Genomic_DNA"/>
</dbReference>
<dbReference type="PANTHER" id="PTHR10948:SF23">
    <property type="entry name" value="TRANSPOSASE INSI FOR INSERTION SEQUENCE ELEMENT IS30A-RELATED"/>
    <property type="match status" value="1"/>
</dbReference>
<sequence>MTQSKNTAHPHYQQLQFDERGQIEALYRQEMSIRQIAQCLHRNPSTISREIRRGTAIQIDSQRHCTYSAHFAETGEAVYHKHRSASVWRSLFSSCSFFINLLTKALKAKPRVYSVDTFVHWFNQNYPNEVCPSTSMVYHYINDQRLPLRNQDLAMKLRRRIKYHSRTNKKVLGQSIELRPSIVESHSEFGHWESDLVKARCIESELALMTLTERFSRLEIIVKLPNYHARTCPKALQTVIDGYGSQHFHTVTFDNGSEFALLDNVSGTDIYFAHAYSPLGTWN</sequence>
<dbReference type="PANTHER" id="PTHR10948">
    <property type="entry name" value="TRANSPOSASE"/>
    <property type="match status" value="1"/>
</dbReference>
<evidence type="ECO:0000256" key="1">
    <source>
        <dbReference type="ARBA" id="ARBA00023172"/>
    </source>
</evidence>
<dbReference type="GO" id="GO:0032196">
    <property type="term" value="P:transposition"/>
    <property type="evidence" value="ECO:0007669"/>
    <property type="project" value="TreeGrafter"/>
</dbReference>
<dbReference type="GO" id="GO:0006310">
    <property type="term" value="P:DNA recombination"/>
    <property type="evidence" value="ECO:0007669"/>
    <property type="project" value="UniProtKB-KW"/>
</dbReference>
<dbReference type="InterPro" id="IPR053392">
    <property type="entry name" value="Transposase_IS30-like"/>
</dbReference>
<dbReference type="GO" id="GO:0004803">
    <property type="term" value="F:transposase activity"/>
    <property type="evidence" value="ECO:0007669"/>
    <property type="project" value="TreeGrafter"/>
</dbReference>
<organism evidence="3 4">
    <name type="scientific">Paucilactobacillus vaccinostercus DSM 20634</name>
    <dbReference type="NCBI Taxonomy" id="1423813"/>
    <lineage>
        <taxon>Bacteria</taxon>
        <taxon>Bacillati</taxon>
        <taxon>Bacillota</taxon>
        <taxon>Bacilli</taxon>
        <taxon>Lactobacillales</taxon>
        <taxon>Lactobacillaceae</taxon>
        <taxon>Paucilactobacillus</taxon>
    </lineage>
</organism>
<evidence type="ECO:0000259" key="2">
    <source>
        <dbReference type="Pfam" id="PF13936"/>
    </source>
</evidence>